<protein>
    <submittedName>
        <fullName evidence="1">Uncharacterized protein</fullName>
    </submittedName>
</protein>
<dbReference type="EMBL" id="JAACNH010000008">
    <property type="protein sequence ID" value="KAG8433878.1"/>
    <property type="molecule type" value="Genomic_DNA"/>
</dbReference>
<sequence length="87" mass="9908">MKCEIDGLGNMNSPFYRAESMLRHNNERYLPPGETQGRDPRETKEVHFYSQVTAEFSLSYIPGMTILHTTYPKGCWGFVLTCGNICA</sequence>
<reference evidence="1" key="1">
    <citation type="thesis" date="2020" institute="ProQuest LLC" country="789 East Eisenhower Parkway, Ann Arbor, MI, USA">
        <title>Comparative Genomics and Chromosome Evolution.</title>
        <authorList>
            <person name="Mudd A.B."/>
        </authorList>
    </citation>
    <scope>NUCLEOTIDE SEQUENCE</scope>
    <source>
        <strain evidence="1">Female2</strain>
        <tissue evidence="1">Blood</tissue>
    </source>
</reference>
<gene>
    <name evidence="1" type="ORF">GDO86_012302</name>
</gene>
<comment type="caution">
    <text evidence="1">The sequence shown here is derived from an EMBL/GenBank/DDBJ whole genome shotgun (WGS) entry which is preliminary data.</text>
</comment>
<evidence type="ECO:0000313" key="1">
    <source>
        <dbReference type="EMBL" id="KAG8433878.1"/>
    </source>
</evidence>
<evidence type="ECO:0000313" key="2">
    <source>
        <dbReference type="Proteomes" id="UP000812440"/>
    </source>
</evidence>
<organism evidence="1 2">
    <name type="scientific">Hymenochirus boettgeri</name>
    <name type="common">Congo dwarf clawed frog</name>
    <dbReference type="NCBI Taxonomy" id="247094"/>
    <lineage>
        <taxon>Eukaryota</taxon>
        <taxon>Metazoa</taxon>
        <taxon>Chordata</taxon>
        <taxon>Craniata</taxon>
        <taxon>Vertebrata</taxon>
        <taxon>Euteleostomi</taxon>
        <taxon>Amphibia</taxon>
        <taxon>Batrachia</taxon>
        <taxon>Anura</taxon>
        <taxon>Pipoidea</taxon>
        <taxon>Pipidae</taxon>
        <taxon>Pipinae</taxon>
        <taxon>Hymenochirus</taxon>
    </lineage>
</organism>
<dbReference type="AlphaFoldDB" id="A0A8T2ISE7"/>
<dbReference type="Proteomes" id="UP000812440">
    <property type="component" value="Chromosome 7"/>
</dbReference>
<keyword evidence="2" id="KW-1185">Reference proteome</keyword>
<proteinExistence type="predicted"/>
<name>A0A8T2ISE7_9PIPI</name>
<accession>A0A8T2ISE7</accession>